<proteinExistence type="predicted"/>
<feature type="non-terminal residue" evidence="2">
    <location>
        <position position="103"/>
    </location>
</feature>
<evidence type="ECO:0000256" key="1">
    <source>
        <dbReference type="SAM" id="MobiDB-lite"/>
    </source>
</evidence>
<dbReference type="Proteomes" id="UP000011064">
    <property type="component" value="Unassembled WGS sequence"/>
</dbReference>
<gene>
    <name evidence="2" type="ORF">GMDG_08693</name>
</gene>
<accession>L8G9Y2</accession>
<name>L8G9Y2_PSED2</name>
<feature type="region of interest" description="Disordered" evidence="1">
    <location>
        <begin position="1"/>
        <end position="48"/>
    </location>
</feature>
<reference evidence="3" key="1">
    <citation type="submission" date="2010-09" db="EMBL/GenBank/DDBJ databases">
        <title>The genome sequence of Geomyces destructans 20631-21.</title>
        <authorList>
            <consortium name="The Broad Institute Genome Sequencing Platform"/>
            <person name="Cuomo C.A."/>
            <person name="Blehert D.S."/>
            <person name="Lorch J.M."/>
            <person name="Young S.K."/>
            <person name="Zeng Q."/>
            <person name="Gargeya S."/>
            <person name="Fitzgerald M."/>
            <person name="Haas B."/>
            <person name="Abouelleil A."/>
            <person name="Alvarado L."/>
            <person name="Arachchi H.M."/>
            <person name="Berlin A."/>
            <person name="Brown A."/>
            <person name="Chapman S.B."/>
            <person name="Chen Z."/>
            <person name="Dunbar C."/>
            <person name="Freedman E."/>
            <person name="Gearin G."/>
            <person name="Gellesch M."/>
            <person name="Goldberg J."/>
            <person name="Griggs A."/>
            <person name="Gujja S."/>
            <person name="Heiman D."/>
            <person name="Howarth C."/>
            <person name="Larson L."/>
            <person name="Lui A."/>
            <person name="MacDonald P.J.P."/>
            <person name="Montmayeur A."/>
            <person name="Murphy C."/>
            <person name="Neiman D."/>
            <person name="Pearson M."/>
            <person name="Priest M."/>
            <person name="Roberts A."/>
            <person name="Saif S."/>
            <person name="Shea T."/>
            <person name="Shenoy N."/>
            <person name="Sisk P."/>
            <person name="Stolte C."/>
            <person name="Sykes S."/>
            <person name="Wortman J."/>
            <person name="Nusbaum C."/>
            <person name="Birren B."/>
        </authorList>
    </citation>
    <scope>NUCLEOTIDE SEQUENCE [LARGE SCALE GENOMIC DNA]</scope>
    <source>
        <strain evidence="3">ATCC MYA-4855 / 20631-21</strain>
    </source>
</reference>
<dbReference type="HOGENOM" id="CLU_2270215_0_0_1"/>
<keyword evidence="3" id="KW-1185">Reference proteome</keyword>
<dbReference type="InParanoid" id="L8G9Y2"/>
<dbReference type="AlphaFoldDB" id="L8G9Y2"/>
<organism evidence="2 3">
    <name type="scientific">Pseudogymnoascus destructans (strain ATCC MYA-4855 / 20631-21)</name>
    <name type="common">Bat white-nose syndrome fungus</name>
    <name type="synonym">Geomyces destructans</name>
    <dbReference type="NCBI Taxonomy" id="658429"/>
    <lineage>
        <taxon>Eukaryota</taxon>
        <taxon>Fungi</taxon>
        <taxon>Dikarya</taxon>
        <taxon>Ascomycota</taxon>
        <taxon>Pezizomycotina</taxon>
        <taxon>Leotiomycetes</taxon>
        <taxon>Thelebolales</taxon>
        <taxon>Thelebolaceae</taxon>
        <taxon>Pseudogymnoascus</taxon>
    </lineage>
</organism>
<protein>
    <submittedName>
        <fullName evidence="2">Uncharacterized protein</fullName>
    </submittedName>
</protein>
<evidence type="ECO:0000313" key="3">
    <source>
        <dbReference type="Proteomes" id="UP000011064"/>
    </source>
</evidence>
<sequence length="103" mass="11479">MGQPEDYYTHYNDDDENELGDFPDSQSNAKGPTMPIMEPGSSYTCTEDAFQGDYNDAIVREDDYSENSSVESEHNPKVHFASDDVIDLAALNPQSTPLSDFTM</sequence>
<dbReference type="EMBL" id="GL573861">
    <property type="protein sequence ID" value="ELR09463.1"/>
    <property type="molecule type" value="Genomic_DNA"/>
</dbReference>
<dbReference type="VEuPathDB" id="FungiDB:GMDG_08693"/>
<evidence type="ECO:0000313" key="2">
    <source>
        <dbReference type="EMBL" id="ELR09463.1"/>
    </source>
</evidence>